<dbReference type="Proteomes" id="UP001153331">
    <property type="component" value="Unassembled WGS sequence"/>
</dbReference>
<protein>
    <submittedName>
        <fullName evidence="1">Uncharacterized protein</fullName>
    </submittedName>
</protein>
<organism evidence="1 2">
    <name type="scientific">Boeremia exigua</name>
    <dbReference type="NCBI Taxonomy" id="749465"/>
    <lineage>
        <taxon>Eukaryota</taxon>
        <taxon>Fungi</taxon>
        <taxon>Dikarya</taxon>
        <taxon>Ascomycota</taxon>
        <taxon>Pezizomycotina</taxon>
        <taxon>Dothideomycetes</taxon>
        <taxon>Pleosporomycetidae</taxon>
        <taxon>Pleosporales</taxon>
        <taxon>Pleosporineae</taxon>
        <taxon>Didymellaceae</taxon>
        <taxon>Boeremia</taxon>
    </lineage>
</organism>
<gene>
    <name evidence="1" type="ORF">OPT61_g8873</name>
</gene>
<evidence type="ECO:0000313" key="2">
    <source>
        <dbReference type="Proteomes" id="UP001153331"/>
    </source>
</evidence>
<accession>A0ACC2HWP1</accession>
<sequence>MGSGSLQLLALSHGWPAAVSRRGSRDSTAYRPRPGTAGWQQQRQQREHDVLAAAGGHIAGARGEGCPAP</sequence>
<comment type="caution">
    <text evidence="1">The sequence shown here is derived from an EMBL/GenBank/DDBJ whole genome shotgun (WGS) entry which is preliminary data.</text>
</comment>
<dbReference type="EMBL" id="JAPHNI010000932">
    <property type="protein sequence ID" value="KAJ8107425.1"/>
    <property type="molecule type" value="Genomic_DNA"/>
</dbReference>
<evidence type="ECO:0000313" key="1">
    <source>
        <dbReference type="EMBL" id="KAJ8107425.1"/>
    </source>
</evidence>
<reference evidence="1" key="1">
    <citation type="submission" date="2022-11" db="EMBL/GenBank/DDBJ databases">
        <title>Genome Sequence of Boeremia exigua.</title>
        <authorList>
            <person name="Buettner E."/>
        </authorList>
    </citation>
    <scope>NUCLEOTIDE SEQUENCE</scope>
    <source>
        <strain evidence="1">CU02</strain>
    </source>
</reference>
<keyword evidence="2" id="KW-1185">Reference proteome</keyword>
<name>A0ACC2HWP1_9PLEO</name>
<proteinExistence type="predicted"/>